<dbReference type="Pfam" id="PF12680">
    <property type="entry name" value="SnoaL_2"/>
    <property type="match status" value="1"/>
</dbReference>
<dbReference type="EMBL" id="JAAXPC010000008">
    <property type="protein sequence ID" value="NKY02958.1"/>
    <property type="molecule type" value="Genomic_DNA"/>
</dbReference>
<dbReference type="InterPro" id="IPR032710">
    <property type="entry name" value="NTF2-like_dom_sf"/>
</dbReference>
<dbReference type="SUPFAM" id="SSF54427">
    <property type="entry name" value="NTF2-like"/>
    <property type="match status" value="1"/>
</dbReference>
<comment type="caution">
    <text evidence="2">The sequence shown here is derived from an EMBL/GenBank/DDBJ whole genome shotgun (WGS) entry which is preliminary data.</text>
</comment>
<evidence type="ECO:0000259" key="1">
    <source>
        <dbReference type="Pfam" id="PF12680"/>
    </source>
</evidence>
<dbReference type="Gene3D" id="3.10.450.50">
    <property type="match status" value="1"/>
</dbReference>
<evidence type="ECO:0000313" key="3">
    <source>
        <dbReference type="Proteomes" id="UP000563898"/>
    </source>
</evidence>
<dbReference type="OMA" id="RFTWELG"/>
<dbReference type="RefSeq" id="WP_014361930.1">
    <property type="nucleotide sequence ID" value="NZ_CP073075.1"/>
</dbReference>
<protein>
    <submittedName>
        <fullName evidence="2">Nuclear transport factor 2 family protein</fullName>
    </submittedName>
</protein>
<dbReference type="GeneID" id="90161794"/>
<proteinExistence type="predicted"/>
<dbReference type="InterPro" id="IPR037401">
    <property type="entry name" value="SnoaL-like"/>
</dbReference>
<gene>
    <name evidence="2" type="ORF">HGA05_15415</name>
</gene>
<feature type="domain" description="SnoaL-like" evidence="1">
    <location>
        <begin position="7"/>
        <end position="105"/>
    </location>
</feature>
<dbReference type="Proteomes" id="UP000563898">
    <property type="component" value="Unassembled WGS sequence"/>
</dbReference>
<accession>A0A846WMX8</accession>
<name>A0A846WMX8_9ACTN</name>
<organism evidence="2 3">
    <name type="scientific">Gordonia polyisoprenivorans</name>
    <dbReference type="NCBI Taxonomy" id="84595"/>
    <lineage>
        <taxon>Bacteria</taxon>
        <taxon>Bacillati</taxon>
        <taxon>Actinomycetota</taxon>
        <taxon>Actinomycetes</taxon>
        <taxon>Mycobacteriales</taxon>
        <taxon>Gordoniaceae</taxon>
        <taxon>Gordonia</taxon>
    </lineage>
</organism>
<reference evidence="2 3" key="1">
    <citation type="submission" date="2020-04" db="EMBL/GenBank/DDBJ databases">
        <title>MicrobeNet Type strains.</title>
        <authorList>
            <person name="Nicholson A.C."/>
        </authorList>
    </citation>
    <scope>NUCLEOTIDE SEQUENCE [LARGE SCALE GENOMIC DNA]</scope>
    <source>
        <strain evidence="2 3">ATCC BAA-14</strain>
    </source>
</reference>
<dbReference type="AlphaFoldDB" id="A0A846WMX8"/>
<sequence length="117" mass="12900">MMNDIAEKYLQTWNATGNDRADLLAAVWSPSVSYVDPLAEVSGHAGVSAVIDGVHEQFPEFVFSRLSDVDAHHRQLRFQWGLGPAGSEPVVVGFDVIVLDEQDRIHDVRGFLDKVPA</sequence>
<evidence type="ECO:0000313" key="2">
    <source>
        <dbReference type="EMBL" id="NKY02958.1"/>
    </source>
</evidence>